<feature type="region of interest" description="Disordered" evidence="2">
    <location>
        <begin position="341"/>
        <end position="373"/>
    </location>
</feature>
<dbReference type="PROSITE" id="PS51257">
    <property type="entry name" value="PROKAR_LIPOPROTEIN"/>
    <property type="match status" value="1"/>
</dbReference>
<feature type="chain" id="PRO_5037831225" evidence="3">
    <location>
        <begin position="21"/>
        <end position="373"/>
    </location>
</feature>
<evidence type="ECO:0000256" key="3">
    <source>
        <dbReference type="SAM" id="SignalP"/>
    </source>
</evidence>
<evidence type="ECO:0000313" key="4">
    <source>
        <dbReference type="EMBL" id="MBN7827644.1"/>
    </source>
</evidence>
<dbReference type="Proteomes" id="UP000664654">
    <property type="component" value="Unassembled WGS sequence"/>
</dbReference>
<sequence>MWGLPKVHNCATLIVAAALAACGSHSDLSQQSQSLPTSTTPKRVLFVSNQDGDREIYLIGADGSGLQQLTHNDRDDYEASWSPDGQSILFTSNRDKGNAEIYRMRADGSQPVNLSGWKGFDGQPTWSPDGRSIAFVSDRTGSLDIFVMDAGGGNPVRVTNDMSSSHDSPGWSPDSQWLAYRKLNKDAKGDTWLVRLADGQHRQVTNNPKHEDSKVQWSPDGRSLLYDSRRNKEFNIYRFDLQTDQEHKLTDLPSSDIGPIWSSDGALISFLSTRGPHGRTQLYLMKEDGSDQHSITDGVNQVDDPVWLDENSMLMVSWRGNRFSNLYLVDLKTRTWRPLAPVDGYQSQPLPEPVLLPGTDRGGNHQESANVWK</sequence>
<accession>A0A939DRH1</accession>
<dbReference type="Pfam" id="PF07676">
    <property type="entry name" value="PD40"/>
    <property type="match status" value="5"/>
</dbReference>
<feature type="signal peptide" evidence="3">
    <location>
        <begin position="1"/>
        <end position="20"/>
    </location>
</feature>
<gene>
    <name evidence="4" type="ORF">J0A66_20605</name>
</gene>
<comment type="caution">
    <text evidence="4">The sequence shown here is derived from an EMBL/GenBank/DDBJ whole genome shotgun (WGS) entry which is preliminary data.</text>
</comment>
<keyword evidence="5" id="KW-1185">Reference proteome</keyword>
<dbReference type="PANTHER" id="PTHR36842">
    <property type="entry name" value="PROTEIN TOLB HOMOLOG"/>
    <property type="match status" value="1"/>
</dbReference>
<evidence type="ECO:0000256" key="2">
    <source>
        <dbReference type="SAM" id="MobiDB-lite"/>
    </source>
</evidence>
<organism evidence="4 5">
    <name type="scientific">Bowmanella dokdonensis</name>
    <dbReference type="NCBI Taxonomy" id="751969"/>
    <lineage>
        <taxon>Bacteria</taxon>
        <taxon>Pseudomonadati</taxon>
        <taxon>Pseudomonadota</taxon>
        <taxon>Gammaproteobacteria</taxon>
        <taxon>Alteromonadales</taxon>
        <taxon>Alteromonadaceae</taxon>
        <taxon>Bowmanella</taxon>
    </lineage>
</organism>
<dbReference type="EMBL" id="JAFKCV010000022">
    <property type="protein sequence ID" value="MBN7827644.1"/>
    <property type="molecule type" value="Genomic_DNA"/>
</dbReference>
<reference evidence="4" key="1">
    <citation type="submission" date="2021-03" db="EMBL/GenBank/DDBJ databases">
        <title>novel species isolated from a fishpond in China.</title>
        <authorList>
            <person name="Lu H."/>
            <person name="Cai Z."/>
        </authorList>
    </citation>
    <scope>NUCLEOTIDE SEQUENCE</scope>
    <source>
        <strain evidence="4">JCM 30855</strain>
    </source>
</reference>
<dbReference type="SUPFAM" id="SSF82171">
    <property type="entry name" value="DPP6 N-terminal domain-like"/>
    <property type="match status" value="1"/>
</dbReference>
<dbReference type="PANTHER" id="PTHR36842:SF1">
    <property type="entry name" value="PROTEIN TOLB"/>
    <property type="match status" value="1"/>
</dbReference>
<keyword evidence="3" id="KW-0732">Signal</keyword>
<name>A0A939DRH1_9ALTE</name>
<protein>
    <submittedName>
        <fullName evidence="4">PD40 domain-containing protein</fullName>
    </submittedName>
</protein>
<evidence type="ECO:0000256" key="1">
    <source>
        <dbReference type="ARBA" id="ARBA00009820"/>
    </source>
</evidence>
<dbReference type="InterPro" id="IPR011659">
    <property type="entry name" value="WD40"/>
</dbReference>
<evidence type="ECO:0000313" key="5">
    <source>
        <dbReference type="Proteomes" id="UP000664654"/>
    </source>
</evidence>
<comment type="similarity">
    <text evidence="1">Belongs to the TolB family.</text>
</comment>
<dbReference type="Gene3D" id="2.120.10.30">
    <property type="entry name" value="TolB, C-terminal domain"/>
    <property type="match status" value="3"/>
</dbReference>
<dbReference type="InterPro" id="IPR011042">
    <property type="entry name" value="6-blade_b-propeller_TolB-like"/>
</dbReference>
<proteinExistence type="inferred from homology"/>
<dbReference type="AlphaFoldDB" id="A0A939DRH1"/>